<dbReference type="PROSITE" id="PS51007">
    <property type="entry name" value="CYTC"/>
    <property type="match status" value="1"/>
</dbReference>
<dbReference type="AlphaFoldDB" id="A0A972FTY1"/>
<keyword evidence="2 4" id="KW-0479">Metal-binding</keyword>
<evidence type="ECO:0000256" key="1">
    <source>
        <dbReference type="ARBA" id="ARBA00022617"/>
    </source>
</evidence>
<evidence type="ECO:0000256" key="3">
    <source>
        <dbReference type="ARBA" id="ARBA00023004"/>
    </source>
</evidence>
<dbReference type="Proteomes" id="UP000712080">
    <property type="component" value="Unassembled WGS sequence"/>
</dbReference>
<dbReference type="GO" id="GO:0009055">
    <property type="term" value="F:electron transfer activity"/>
    <property type="evidence" value="ECO:0007669"/>
    <property type="project" value="InterPro"/>
</dbReference>
<dbReference type="InterPro" id="IPR036909">
    <property type="entry name" value="Cyt_c-like_dom_sf"/>
</dbReference>
<dbReference type="PROSITE" id="PS51257">
    <property type="entry name" value="PROKAR_LIPOPROTEIN"/>
    <property type="match status" value="1"/>
</dbReference>
<feature type="domain" description="Cytochrome c" evidence="6">
    <location>
        <begin position="56"/>
        <end position="115"/>
    </location>
</feature>
<dbReference type="GO" id="GO:0020037">
    <property type="term" value="F:heme binding"/>
    <property type="evidence" value="ECO:0007669"/>
    <property type="project" value="InterPro"/>
</dbReference>
<evidence type="ECO:0000256" key="2">
    <source>
        <dbReference type="ARBA" id="ARBA00022723"/>
    </source>
</evidence>
<accession>A0A972FTY1</accession>
<feature type="signal peptide" evidence="5">
    <location>
        <begin position="1"/>
        <end position="24"/>
    </location>
</feature>
<sequence length="115" mass="12604">MKRIVFSIAVVCLLFSCASKNVVSATSQPAEPETPKPEVVEATVPPTAAATNAMTESMFKGKAIFDAKCANCHGLYQPKDFSKEDWIPILKRMQHKAKIEDADMALVNDYVLNSI</sequence>
<comment type="caution">
    <text evidence="7">The sequence shown here is derived from an EMBL/GenBank/DDBJ whole genome shotgun (WGS) entry which is preliminary data.</text>
</comment>
<dbReference type="EMBL" id="JAAMPU010000103">
    <property type="protein sequence ID" value="NMH27952.1"/>
    <property type="molecule type" value="Genomic_DNA"/>
</dbReference>
<keyword evidence="1 4" id="KW-0349">Heme</keyword>
<evidence type="ECO:0000259" key="6">
    <source>
        <dbReference type="PROSITE" id="PS51007"/>
    </source>
</evidence>
<protein>
    <recommendedName>
        <fullName evidence="6">Cytochrome c domain-containing protein</fullName>
    </recommendedName>
</protein>
<evidence type="ECO:0000313" key="7">
    <source>
        <dbReference type="EMBL" id="NMH27952.1"/>
    </source>
</evidence>
<dbReference type="Gene3D" id="1.10.760.10">
    <property type="entry name" value="Cytochrome c-like domain"/>
    <property type="match status" value="1"/>
</dbReference>
<gene>
    <name evidence="7" type="ORF">G6047_07905</name>
</gene>
<dbReference type="InterPro" id="IPR009056">
    <property type="entry name" value="Cyt_c-like_dom"/>
</dbReference>
<feature type="chain" id="PRO_5037662665" description="Cytochrome c domain-containing protein" evidence="5">
    <location>
        <begin position="25"/>
        <end position="115"/>
    </location>
</feature>
<dbReference type="GO" id="GO:0046872">
    <property type="term" value="F:metal ion binding"/>
    <property type="evidence" value="ECO:0007669"/>
    <property type="project" value="UniProtKB-KW"/>
</dbReference>
<evidence type="ECO:0000256" key="5">
    <source>
        <dbReference type="SAM" id="SignalP"/>
    </source>
</evidence>
<proteinExistence type="predicted"/>
<name>A0A972FTY1_9FLAO</name>
<evidence type="ECO:0000313" key="8">
    <source>
        <dbReference type="Proteomes" id="UP000712080"/>
    </source>
</evidence>
<dbReference type="RefSeq" id="WP_169527058.1">
    <property type="nucleotide sequence ID" value="NZ_JAAMPU010000103.1"/>
</dbReference>
<dbReference type="SUPFAM" id="SSF46626">
    <property type="entry name" value="Cytochrome c"/>
    <property type="match status" value="1"/>
</dbReference>
<organism evidence="7 8">
    <name type="scientific">Flavobacterium silvaticum</name>
    <dbReference type="NCBI Taxonomy" id="1852020"/>
    <lineage>
        <taxon>Bacteria</taxon>
        <taxon>Pseudomonadati</taxon>
        <taxon>Bacteroidota</taxon>
        <taxon>Flavobacteriia</taxon>
        <taxon>Flavobacteriales</taxon>
        <taxon>Flavobacteriaceae</taxon>
        <taxon>Flavobacterium</taxon>
    </lineage>
</organism>
<evidence type="ECO:0000256" key="4">
    <source>
        <dbReference type="PROSITE-ProRule" id="PRU00433"/>
    </source>
</evidence>
<keyword evidence="8" id="KW-1185">Reference proteome</keyword>
<keyword evidence="5" id="KW-0732">Signal</keyword>
<keyword evidence="3 4" id="KW-0408">Iron</keyword>
<reference evidence="7" key="1">
    <citation type="submission" date="2020-02" db="EMBL/GenBank/DDBJ databases">
        <title>Flavobacterium sp. genome.</title>
        <authorList>
            <person name="Jung H.S."/>
            <person name="Baek J.H."/>
            <person name="Jeon C.O."/>
        </authorList>
    </citation>
    <scope>NUCLEOTIDE SEQUENCE</scope>
    <source>
        <strain evidence="7">SE-s28</strain>
    </source>
</reference>